<keyword evidence="4" id="KW-1185">Reference proteome</keyword>
<evidence type="ECO:0000313" key="3">
    <source>
        <dbReference type="EMBL" id="TGO90350.1"/>
    </source>
</evidence>
<dbReference type="EMBL" id="PQXO01000068">
    <property type="protein sequence ID" value="TGO90350.1"/>
    <property type="molecule type" value="Genomic_DNA"/>
</dbReference>
<accession>A0A4Z1L0T6</accession>
<evidence type="ECO:0000256" key="1">
    <source>
        <dbReference type="SAM" id="Coils"/>
    </source>
</evidence>
<proteinExistence type="predicted"/>
<feature type="coiled-coil region" evidence="1">
    <location>
        <begin position="375"/>
        <end position="403"/>
    </location>
</feature>
<dbReference type="Pfam" id="PF24864">
    <property type="entry name" value="DUF7730"/>
    <property type="match status" value="1"/>
</dbReference>
<dbReference type="AlphaFoldDB" id="A0A4Z1L0T6"/>
<keyword evidence="1" id="KW-0175">Coiled coil</keyword>
<evidence type="ECO:0000313" key="4">
    <source>
        <dbReference type="Proteomes" id="UP000297280"/>
    </source>
</evidence>
<name>A0A4Z1L0T6_9HELO</name>
<gene>
    <name evidence="3" type="ORF">BPOR_0068g00170</name>
</gene>
<comment type="caution">
    <text evidence="3">The sequence shown here is derived from an EMBL/GenBank/DDBJ whole genome shotgun (WGS) entry which is preliminary data.</text>
</comment>
<evidence type="ECO:0000259" key="2">
    <source>
        <dbReference type="Pfam" id="PF24864"/>
    </source>
</evidence>
<reference evidence="3 4" key="1">
    <citation type="submission" date="2017-12" db="EMBL/GenBank/DDBJ databases">
        <title>Comparative genomics of Botrytis spp.</title>
        <authorList>
            <person name="Valero-Jimenez C.A."/>
            <person name="Tapia P."/>
            <person name="Veloso J."/>
            <person name="Silva-Moreno E."/>
            <person name="Staats M."/>
            <person name="Valdes J.H."/>
            <person name="Van Kan J.A.L."/>
        </authorList>
    </citation>
    <scope>NUCLEOTIDE SEQUENCE [LARGE SCALE GENOMIC DNA]</scope>
    <source>
        <strain evidence="3 4">MUCL3349</strain>
    </source>
</reference>
<protein>
    <recommendedName>
        <fullName evidence="2">DUF7730 domain-containing protein</fullName>
    </recommendedName>
</protein>
<dbReference type="PANTHER" id="PTHR38790">
    <property type="entry name" value="2EXR DOMAIN-CONTAINING PROTEIN-RELATED"/>
    <property type="match status" value="1"/>
</dbReference>
<organism evidence="3 4">
    <name type="scientific">Botrytis porri</name>
    <dbReference type="NCBI Taxonomy" id="87229"/>
    <lineage>
        <taxon>Eukaryota</taxon>
        <taxon>Fungi</taxon>
        <taxon>Dikarya</taxon>
        <taxon>Ascomycota</taxon>
        <taxon>Pezizomycotina</taxon>
        <taxon>Leotiomycetes</taxon>
        <taxon>Helotiales</taxon>
        <taxon>Sclerotiniaceae</taxon>
        <taxon>Botrytis</taxon>
    </lineage>
</organism>
<feature type="domain" description="DUF7730" evidence="2">
    <location>
        <begin position="56"/>
        <end position="211"/>
    </location>
</feature>
<dbReference type="Proteomes" id="UP000297280">
    <property type="component" value="Unassembled WGS sequence"/>
</dbReference>
<sequence length="408" mass="48019">MPGASLKGHLMAKGFNAAALMVFQAKQTLKVQKKHCRLVNERTDVKSQNWANSIRPQKEACLLLDLQPEVRLIIWEFCILNLHAGKYILTVAAGGREPITVAISQPQFNRDRHVFEGRIPPRGSKKFYAQKRACSRQKFVDQAHPSFRAQIFNLFMICRQAYLEIEGSSLLYKTKTFRFLEQMVLFRFCFKIQRHFFLIQSMAIEYDISSSQAFFFVMSTFSMIFHSPNLRKFRMKLRILTREIVRTAAPLYKINGTLFPSYHAQAVLHRLCNGPHLWKWNLKPEKVDKIKDFDIDVSGDDAWPSYFRFGGDKKGWHLVRNLHAMQTIDVRELVQRLTERYPYYKKRGVKEQTSNRIEDIWVDVCEPILVPETALKLLQKKKEKAERERLEREKLEMERLEEIPEEQS</sequence>
<dbReference type="InterPro" id="IPR056632">
    <property type="entry name" value="DUF7730"/>
</dbReference>